<proteinExistence type="predicted"/>
<evidence type="ECO:0000313" key="1">
    <source>
        <dbReference type="EMBL" id="OIN59800.1"/>
    </source>
</evidence>
<dbReference type="Proteomes" id="UP000181790">
    <property type="component" value="Unassembled WGS sequence"/>
</dbReference>
<dbReference type="RefSeq" id="WP_071502601.1">
    <property type="nucleotide sequence ID" value="NZ_MORL01000003.1"/>
</dbReference>
<protein>
    <submittedName>
        <fullName evidence="1">Uncharacterized protein</fullName>
    </submittedName>
</protein>
<dbReference type="OrthoDB" id="9884846at2"/>
<organism evidence="1 2">
    <name type="scientific">Arsenicibacter rosenii</name>
    <dbReference type="NCBI Taxonomy" id="1750698"/>
    <lineage>
        <taxon>Bacteria</taxon>
        <taxon>Pseudomonadati</taxon>
        <taxon>Bacteroidota</taxon>
        <taxon>Cytophagia</taxon>
        <taxon>Cytophagales</taxon>
        <taxon>Spirosomataceae</taxon>
        <taxon>Arsenicibacter</taxon>
    </lineage>
</organism>
<accession>A0A1S2VN23</accession>
<sequence>MDEKDKLIADLREQLIKKDEVIAARDKTIASQETDLTAAAGLVAGLRQKLTAAEATAETAPAKPTLTVARKEYEFLSDFSWKGEEVTFEVLKANKKLAEELVKEGVGNLRLLTPEQA</sequence>
<dbReference type="AlphaFoldDB" id="A0A1S2VN23"/>
<name>A0A1S2VN23_9BACT</name>
<dbReference type="EMBL" id="MORL01000003">
    <property type="protein sequence ID" value="OIN59800.1"/>
    <property type="molecule type" value="Genomic_DNA"/>
</dbReference>
<keyword evidence="2" id="KW-1185">Reference proteome</keyword>
<reference evidence="1 2" key="1">
    <citation type="submission" date="2016-10" db="EMBL/GenBank/DDBJ databases">
        <title>Arsenicibacter rosenii gen. nov., sp. nov., an efficient arsenic-methylating bacterium isolated from an arsenic-contaminated paddy soil.</title>
        <authorList>
            <person name="Huang K."/>
        </authorList>
    </citation>
    <scope>NUCLEOTIDE SEQUENCE [LARGE SCALE GENOMIC DNA]</scope>
    <source>
        <strain evidence="1 2">SM-1</strain>
    </source>
</reference>
<gene>
    <name evidence="1" type="ORF">BLX24_08050</name>
</gene>
<evidence type="ECO:0000313" key="2">
    <source>
        <dbReference type="Proteomes" id="UP000181790"/>
    </source>
</evidence>
<comment type="caution">
    <text evidence="1">The sequence shown here is derived from an EMBL/GenBank/DDBJ whole genome shotgun (WGS) entry which is preliminary data.</text>
</comment>